<name>A0ABS9CML2_9FIRM</name>
<dbReference type="EMBL" id="JAFBIT010000002">
    <property type="protein sequence ID" value="MCF2652393.1"/>
    <property type="molecule type" value="Genomic_DNA"/>
</dbReference>
<comment type="caution">
    <text evidence="1">The sequence shown here is derived from an EMBL/GenBank/DDBJ whole genome shotgun (WGS) entry which is preliminary data.</text>
</comment>
<organism evidence="1 2">
    <name type="scientific">Anaeromassilibacillus senegalensis</name>
    <dbReference type="NCBI Taxonomy" id="1673717"/>
    <lineage>
        <taxon>Bacteria</taxon>
        <taxon>Bacillati</taxon>
        <taxon>Bacillota</taxon>
        <taxon>Clostridia</taxon>
        <taxon>Eubacteriales</taxon>
        <taxon>Acutalibacteraceae</taxon>
        <taxon>Anaeromassilibacillus</taxon>
    </lineage>
</organism>
<gene>
    <name evidence="1" type="ORF">JQM67_07245</name>
</gene>
<reference evidence="1 2" key="1">
    <citation type="submission" date="2020-12" db="EMBL/GenBank/DDBJ databases">
        <title>Whole genome sequences of gut porcine anaerobes.</title>
        <authorList>
            <person name="Kubasova T."/>
            <person name="Jahodarova E."/>
            <person name="Rychlik I."/>
        </authorList>
    </citation>
    <scope>NUCLEOTIDE SEQUENCE [LARGE SCALE GENOMIC DNA]</scope>
    <source>
        <strain evidence="1 2">An867</strain>
    </source>
</reference>
<protein>
    <submittedName>
        <fullName evidence="1">Uncharacterized protein</fullName>
    </submittedName>
</protein>
<dbReference type="RefSeq" id="WP_235323449.1">
    <property type="nucleotide sequence ID" value="NZ_JAFBIT010000002.1"/>
</dbReference>
<keyword evidence="2" id="KW-1185">Reference proteome</keyword>
<sequence length="209" mass="23393">MNVYFPSCNFSKTSPEAAKKIRAYLKASMPVAGCCRTDKTQRAQADTAVYFCQACREVLEDRMQTKSLWEYLDADSAFPFPDYSGLRMNLQDCWRDRDHPEIHAAVRSLLRKMHIAFTPLSPDGAGANFCGNLHAEPENPAILAEMEQYSGKPIYEMPPSLEEAIMREQAAKCTERWVVAYCNRCKLGLTTGGASAVHLLELLMGTAKL</sequence>
<accession>A0ABS9CML2</accession>
<evidence type="ECO:0000313" key="1">
    <source>
        <dbReference type="EMBL" id="MCF2652393.1"/>
    </source>
</evidence>
<proteinExistence type="predicted"/>
<evidence type="ECO:0000313" key="2">
    <source>
        <dbReference type="Proteomes" id="UP001299220"/>
    </source>
</evidence>
<dbReference type="Proteomes" id="UP001299220">
    <property type="component" value="Unassembled WGS sequence"/>
</dbReference>